<evidence type="ECO:0000256" key="1">
    <source>
        <dbReference type="SAM" id="MobiDB-lite"/>
    </source>
</evidence>
<reference evidence="2 3" key="1">
    <citation type="submission" date="2020-09" db="EMBL/GenBank/DDBJ databases">
        <title>De no assembly of potato wild relative species, Solanum commersonii.</title>
        <authorList>
            <person name="Cho K."/>
        </authorList>
    </citation>
    <scope>NUCLEOTIDE SEQUENCE [LARGE SCALE GENOMIC DNA]</scope>
    <source>
        <strain evidence="2">LZ3.2</strain>
        <tissue evidence="2">Leaf</tissue>
    </source>
</reference>
<dbReference type="EMBL" id="JACXVP010000003">
    <property type="protein sequence ID" value="KAG5615200.1"/>
    <property type="molecule type" value="Genomic_DNA"/>
</dbReference>
<comment type="caution">
    <text evidence="2">The sequence shown here is derived from an EMBL/GenBank/DDBJ whole genome shotgun (WGS) entry which is preliminary data.</text>
</comment>
<dbReference type="AlphaFoldDB" id="A0A9J5ZSN9"/>
<dbReference type="Proteomes" id="UP000824120">
    <property type="component" value="Chromosome 3"/>
</dbReference>
<evidence type="ECO:0000313" key="2">
    <source>
        <dbReference type="EMBL" id="KAG5615200.1"/>
    </source>
</evidence>
<feature type="compositionally biased region" description="Low complexity" evidence="1">
    <location>
        <begin position="91"/>
        <end position="108"/>
    </location>
</feature>
<evidence type="ECO:0000313" key="3">
    <source>
        <dbReference type="Proteomes" id="UP000824120"/>
    </source>
</evidence>
<gene>
    <name evidence="2" type="ORF">H5410_015024</name>
</gene>
<name>A0A9J5ZSN9_SOLCO</name>
<sequence>MFLGMMQILYPPIILGTPFINVIYPFTSINGKGFTATYENRNINYTFIIDPISRDINVLINMKQRHVDSLQLELFSINIFDNLKSTKGRGRSNTGGRSSPRSSYRSSSNSLVIQMGRRSLINSKVSQNEASSSVHMEDISENSLLYTQLQAYLSQKQSNIFASIAKEDNDDIKSYEN</sequence>
<proteinExistence type="predicted"/>
<organism evidence="2 3">
    <name type="scientific">Solanum commersonii</name>
    <name type="common">Commerson's wild potato</name>
    <name type="synonym">Commerson's nightshade</name>
    <dbReference type="NCBI Taxonomy" id="4109"/>
    <lineage>
        <taxon>Eukaryota</taxon>
        <taxon>Viridiplantae</taxon>
        <taxon>Streptophyta</taxon>
        <taxon>Embryophyta</taxon>
        <taxon>Tracheophyta</taxon>
        <taxon>Spermatophyta</taxon>
        <taxon>Magnoliopsida</taxon>
        <taxon>eudicotyledons</taxon>
        <taxon>Gunneridae</taxon>
        <taxon>Pentapetalae</taxon>
        <taxon>asterids</taxon>
        <taxon>lamiids</taxon>
        <taxon>Solanales</taxon>
        <taxon>Solanaceae</taxon>
        <taxon>Solanoideae</taxon>
        <taxon>Solaneae</taxon>
        <taxon>Solanum</taxon>
    </lineage>
</organism>
<keyword evidence="3" id="KW-1185">Reference proteome</keyword>
<feature type="region of interest" description="Disordered" evidence="1">
    <location>
        <begin position="88"/>
        <end position="108"/>
    </location>
</feature>
<protein>
    <submittedName>
        <fullName evidence="2">Uncharacterized protein</fullName>
    </submittedName>
</protein>
<accession>A0A9J5ZSN9</accession>